<dbReference type="InterPro" id="IPR036366">
    <property type="entry name" value="PGBDSf"/>
</dbReference>
<comment type="caution">
    <text evidence="3">The sequence shown here is derived from an EMBL/GenBank/DDBJ whole genome shotgun (WGS) entry which is preliminary data.</text>
</comment>
<gene>
    <name evidence="3" type="ORF">CLV47_10423</name>
</gene>
<dbReference type="GO" id="GO:0030288">
    <property type="term" value="C:outer membrane-bounded periplasmic space"/>
    <property type="evidence" value="ECO:0007669"/>
    <property type="project" value="TreeGrafter"/>
</dbReference>
<evidence type="ECO:0000259" key="2">
    <source>
        <dbReference type="SMART" id="SM00646"/>
    </source>
</evidence>
<reference evidence="3 4" key="1">
    <citation type="submission" date="2018-03" db="EMBL/GenBank/DDBJ databases">
        <title>Genomic Encyclopedia of Archaeal and Bacterial Type Strains, Phase II (KMG-II): from individual species to whole genera.</title>
        <authorList>
            <person name="Goeker M."/>
        </authorList>
    </citation>
    <scope>NUCLEOTIDE SEQUENCE [LARGE SCALE GENOMIC DNA]</scope>
    <source>
        <strain evidence="3 4">DSM 100065</strain>
    </source>
</reference>
<organism evidence="3 4">
    <name type="scientific">Antricoccus suffuscus</name>
    <dbReference type="NCBI Taxonomy" id="1629062"/>
    <lineage>
        <taxon>Bacteria</taxon>
        <taxon>Bacillati</taxon>
        <taxon>Actinomycetota</taxon>
        <taxon>Actinomycetes</taxon>
        <taxon>Geodermatophilales</taxon>
        <taxon>Antricoccaceae</taxon>
        <taxon>Antricoccus</taxon>
    </lineage>
</organism>
<feature type="domain" description="MurNAc-LAA" evidence="2">
    <location>
        <begin position="242"/>
        <end position="356"/>
    </location>
</feature>
<keyword evidence="4" id="KW-1185">Reference proteome</keyword>
<accession>A0A2T1A243</accession>
<dbReference type="SUPFAM" id="SSF47090">
    <property type="entry name" value="PGBD-like"/>
    <property type="match status" value="2"/>
</dbReference>
<dbReference type="InterPro" id="IPR002477">
    <property type="entry name" value="Peptidoglycan-bd-like"/>
</dbReference>
<dbReference type="InterPro" id="IPR002508">
    <property type="entry name" value="MurNAc-LAA_cat"/>
</dbReference>
<dbReference type="GO" id="GO:0009253">
    <property type="term" value="P:peptidoglycan catabolic process"/>
    <property type="evidence" value="ECO:0007669"/>
    <property type="project" value="InterPro"/>
</dbReference>
<dbReference type="Pfam" id="PF01471">
    <property type="entry name" value="PG_binding_1"/>
    <property type="match status" value="2"/>
</dbReference>
<dbReference type="EMBL" id="PVUE01000004">
    <property type="protein sequence ID" value="PRZ42679.1"/>
    <property type="molecule type" value="Genomic_DNA"/>
</dbReference>
<dbReference type="PANTHER" id="PTHR30404:SF0">
    <property type="entry name" value="N-ACETYLMURAMOYL-L-ALANINE AMIDASE AMIC"/>
    <property type="match status" value="1"/>
</dbReference>
<dbReference type="SMART" id="SM00646">
    <property type="entry name" value="Ami_3"/>
    <property type="match status" value="1"/>
</dbReference>
<dbReference type="CDD" id="cd02696">
    <property type="entry name" value="MurNAc-LAA"/>
    <property type="match status" value="1"/>
</dbReference>
<dbReference type="AlphaFoldDB" id="A0A2T1A243"/>
<dbReference type="OrthoDB" id="9810670at2"/>
<dbReference type="SUPFAM" id="SSF53187">
    <property type="entry name" value="Zn-dependent exopeptidases"/>
    <property type="match status" value="1"/>
</dbReference>
<dbReference type="InterPro" id="IPR050695">
    <property type="entry name" value="N-acetylmuramoyl_amidase_3"/>
</dbReference>
<protein>
    <submittedName>
        <fullName evidence="3">N-acetylmuramoyl-L-alanine amidase</fullName>
    </submittedName>
</protein>
<dbReference type="PANTHER" id="PTHR30404">
    <property type="entry name" value="N-ACETYLMURAMOYL-L-ALANINE AMIDASE"/>
    <property type="match status" value="1"/>
</dbReference>
<sequence>MQSIRLGDRGPAVIDVRVALQALALIPSGEAALHLNDPHAQIFDGACALAVRQFQQSRGLPATGEVDEDTYRQLNEARYKLGDRLLLYTPGHMLRGDDVVSLQQRLLELGFDAGNADGIFGANTAAGLAAFQNDCGLTPDATCGPQTFRALERLGPKVVGGSAIRLRSQVHRMASGPALVGKRIVLDAPSVSEGHAEAIDGLTEAHIAWDLAARIEGRLSVMGANAILTHAPHESRTPAQRAEIANDVQADLFISLHINRDRNPQARGLATFFYGTSNGTSHVGEEFAALLHRELCARVDVVDLATHPQSSELLRLTAMPAVRVELGYLTNAADRALLSDPDGRDTLAEGALAAIQRFYLIADNDVPTGTWHFPPELYNSLPS</sequence>
<evidence type="ECO:0000313" key="4">
    <source>
        <dbReference type="Proteomes" id="UP000237752"/>
    </source>
</evidence>
<proteinExistence type="predicted"/>
<dbReference type="Gene3D" id="3.40.630.40">
    <property type="entry name" value="Zn-dependent exopeptidases"/>
    <property type="match status" value="1"/>
</dbReference>
<dbReference type="Gene3D" id="1.10.101.10">
    <property type="entry name" value="PGBD-like superfamily/PGBD"/>
    <property type="match status" value="2"/>
</dbReference>
<evidence type="ECO:0000256" key="1">
    <source>
        <dbReference type="ARBA" id="ARBA00022801"/>
    </source>
</evidence>
<dbReference type="InterPro" id="IPR036365">
    <property type="entry name" value="PGBD-like_sf"/>
</dbReference>
<dbReference type="Pfam" id="PF01520">
    <property type="entry name" value="Amidase_3"/>
    <property type="match status" value="1"/>
</dbReference>
<keyword evidence="1" id="KW-0378">Hydrolase</keyword>
<dbReference type="GO" id="GO:0008745">
    <property type="term" value="F:N-acetylmuramoyl-L-alanine amidase activity"/>
    <property type="evidence" value="ECO:0007669"/>
    <property type="project" value="InterPro"/>
</dbReference>
<evidence type="ECO:0000313" key="3">
    <source>
        <dbReference type="EMBL" id="PRZ42679.1"/>
    </source>
</evidence>
<dbReference type="Proteomes" id="UP000237752">
    <property type="component" value="Unassembled WGS sequence"/>
</dbReference>
<name>A0A2T1A243_9ACTN</name>
<dbReference type="RefSeq" id="WP_106348226.1">
    <property type="nucleotide sequence ID" value="NZ_PVUE01000004.1"/>
</dbReference>